<protein>
    <submittedName>
        <fullName evidence="11">Amino acid/amide ABC transporter membrane protein 1, HAAT family</fullName>
    </submittedName>
</protein>
<dbReference type="NCBIfam" id="TIGR03409">
    <property type="entry name" value="urea_trans_UrtB"/>
    <property type="match status" value="1"/>
</dbReference>
<keyword evidence="12" id="KW-1185">Reference proteome</keyword>
<evidence type="ECO:0000256" key="8">
    <source>
        <dbReference type="ARBA" id="ARBA00037998"/>
    </source>
</evidence>
<reference evidence="12" key="1">
    <citation type="submission" date="2016-10" db="EMBL/GenBank/DDBJ databases">
        <authorList>
            <person name="Varghese N."/>
            <person name="Submissions S."/>
        </authorList>
    </citation>
    <scope>NUCLEOTIDE SEQUENCE [LARGE SCALE GENOMIC DNA]</scope>
    <source>
        <strain evidence="12">DSM 3695</strain>
    </source>
</reference>
<feature type="compositionally biased region" description="Polar residues" evidence="9">
    <location>
        <begin position="1"/>
        <end position="18"/>
    </location>
</feature>
<comment type="subcellular location">
    <subcellularLocation>
        <location evidence="1">Cell membrane</location>
        <topology evidence="1">Multi-pass membrane protein</topology>
    </subcellularLocation>
</comment>
<dbReference type="InterPro" id="IPR001851">
    <property type="entry name" value="ABC_transp_permease"/>
</dbReference>
<evidence type="ECO:0000313" key="12">
    <source>
        <dbReference type="Proteomes" id="UP000199310"/>
    </source>
</evidence>
<sequence length="583" mass="63320">MKISLSFQQVGSGTNGKQTGIPPARELLQNRYTHAAKAMAGLLLLCTLLLLQQVAAAQDSATIYTTQVLSPSHDSVRTQAIGRLAALRIPATFPLLMAINDKKLYLLDHKAVTIDAKPTGEGTYRLYTLYPDNKLLTNSSGQPLLLPLSALQTVDIPRGDRLQLADIAPLLNLFSNDAQKRILAYSQLKNTGDTATLRILQAALAKESNADALRTGKDVLYAARLYSAGNATNAKAYIDSIGDNWSDNAPVLLRNYAKNNAFDKEVASYAAAKAVSLEKRYDQLQRVQNFFSGLSLGSILILIALGLSIVYGLAGIINMAHGEFLMIGAYTTYCTQLLFTNVLGIPQTDLFFLAALPISFVVAGAMGLVLERLVIRHLYAKPLESLLATWGVSLILIQTARLLFGDLTAVKTPQLLSGGWQVSPHLTLPYNRIFIIVLTLLMVLFTYLMLYRSRLGLQIRAVTQNRQMSACLGIETRRVAAITFFIGSGLAGLAGCAITLIGNVVPDMGQTYIVDSFLVVVTGGVGKLAGTIFSGLGIGFFTKISESFFQAVYGKVFILVFIMLFMQYKPKGLFPDKGRIAED</sequence>
<feature type="transmembrane region" description="Helical" evidence="10">
    <location>
        <begin position="517"/>
        <end position="541"/>
    </location>
</feature>
<dbReference type="GO" id="GO:0022857">
    <property type="term" value="F:transmembrane transporter activity"/>
    <property type="evidence" value="ECO:0007669"/>
    <property type="project" value="InterPro"/>
</dbReference>
<dbReference type="PANTHER" id="PTHR11795">
    <property type="entry name" value="BRANCHED-CHAIN AMINO ACID TRANSPORT SYSTEM PERMEASE PROTEIN LIVH"/>
    <property type="match status" value="1"/>
</dbReference>
<feature type="transmembrane region" description="Helical" evidence="10">
    <location>
        <begin position="351"/>
        <end position="375"/>
    </location>
</feature>
<dbReference type="AlphaFoldDB" id="A0A1I0SBV1"/>
<accession>A0A1I0SBV1</accession>
<keyword evidence="5" id="KW-0029">Amino-acid transport</keyword>
<feature type="transmembrane region" description="Helical" evidence="10">
    <location>
        <begin position="479"/>
        <end position="505"/>
    </location>
</feature>
<dbReference type="GO" id="GO:0005886">
    <property type="term" value="C:plasma membrane"/>
    <property type="evidence" value="ECO:0007669"/>
    <property type="project" value="UniProtKB-SubCell"/>
</dbReference>
<feature type="transmembrane region" description="Helical" evidence="10">
    <location>
        <begin position="387"/>
        <end position="410"/>
    </location>
</feature>
<feature type="transmembrane region" description="Helical" evidence="10">
    <location>
        <begin position="548"/>
        <end position="568"/>
    </location>
</feature>
<evidence type="ECO:0000313" key="11">
    <source>
        <dbReference type="EMBL" id="SEW52950.1"/>
    </source>
</evidence>
<evidence type="ECO:0000256" key="5">
    <source>
        <dbReference type="ARBA" id="ARBA00022970"/>
    </source>
</evidence>
<dbReference type="GO" id="GO:0006865">
    <property type="term" value="P:amino acid transport"/>
    <property type="evidence" value="ECO:0007669"/>
    <property type="project" value="UniProtKB-KW"/>
</dbReference>
<evidence type="ECO:0000256" key="3">
    <source>
        <dbReference type="ARBA" id="ARBA00022475"/>
    </source>
</evidence>
<keyword evidence="7 10" id="KW-0472">Membrane</keyword>
<proteinExistence type="inferred from homology"/>
<dbReference type="PANTHER" id="PTHR11795:SF447">
    <property type="entry name" value="ABC TRANSPORTER PERMEASE PROTEIN"/>
    <property type="match status" value="1"/>
</dbReference>
<comment type="similarity">
    <text evidence="8">Belongs to the binding-protein-dependent transport system permease family. LivHM subfamily.</text>
</comment>
<dbReference type="STRING" id="29529.SAMN04488122_5256"/>
<feature type="transmembrane region" description="Helical" evidence="10">
    <location>
        <begin position="430"/>
        <end position="450"/>
    </location>
</feature>
<organism evidence="11 12">
    <name type="scientific">Chitinophaga arvensicola</name>
    <dbReference type="NCBI Taxonomy" id="29529"/>
    <lineage>
        <taxon>Bacteria</taxon>
        <taxon>Pseudomonadati</taxon>
        <taxon>Bacteroidota</taxon>
        <taxon>Chitinophagia</taxon>
        <taxon>Chitinophagales</taxon>
        <taxon>Chitinophagaceae</taxon>
        <taxon>Chitinophaga</taxon>
    </lineage>
</organism>
<gene>
    <name evidence="11" type="ORF">SAMN04488122_5256</name>
</gene>
<evidence type="ECO:0000256" key="6">
    <source>
        <dbReference type="ARBA" id="ARBA00022989"/>
    </source>
</evidence>
<dbReference type="Proteomes" id="UP000199310">
    <property type="component" value="Unassembled WGS sequence"/>
</dbReference>
<evidence type="ECO:0000256" key="1">
    <source>
        <dbReference type="ARBA" id="ARBA00004651"/>
    </source>
</evidence>
<dbReference type="InterPro" id="IPR052157">
    <property type="entry name" value="BCAA_transport_permease"/>
</dbReference>
<keyword evidence="4 10" id="KW-0812">Transmembrane</keyword>
<dbReference type="EMBL" id="FOJG01000002">
    <property type="protein sequence ID" value="SEW52950.1"/>
    <property type="molecule type" value="Genomic_DNA"/>
</dbReference>
<keyword evidence="6 10" id="KW-1133">Transmembrane helix</keyword>
<feature type="transmembrane region" description="Helical" evidence="10">
    <location>
        <begin position="290"/>
        <end position="317"/>
    </location>
</feature>
<feature type="region of interest" description="Disordered" evidence="9">
    <location>
        <begin position="1"/>
        <end position="22"/>
    </location>
</feature>
<evidence type="ECO:0000256" key="2">
    <source>
        <dbReference type="ARBA" id="ARBA00022448"/>
    </source>
</evidence>
<evidence type="ECO:0000256" key="10">
    <source>
        <dbReference type="SAM" id="Phobius"/>
    </source>
</evidence>
<dbReference type="CDD" id="cd06582">
    <property type="entry name" value="TM_PBP1_LivH_like"/>
    <property type="match status" value="1"/>
</dbReference>
<feature type="transmembrane region" description="Helical" evidence="10">
    <location>
        <begin position="324"/>
        <end position="345"/>
    </location>
</feature>
<evidence type="ECO:0000256" key="7">
    <source>
        <dbReference type="ARBA" id="ARBA00023136"/>
    </source>
</evidence>
<dbReference type="InterPro" id="IPR017779">
    <property type="entry name" value="ABC_UrtB_bac"/>
</dbReference>
<keyword evidence="2" id="KW-0813">Transport</keyword>
<dbReference type="RefSeq" id="WP_218150446.1">
    <property type="nucleotide sequence ID" value="NZ_FOJG01000002.1"/>
</dbReference>
<dbReference type="Pfam" id="PF02653">
    <property type="entry name" value="BPD_transp_2"/>
    <property type="match status" value="1"/>
</dbReference>
<name>A0A1I0SBV1_9BACT</name>
<evidence type="ECO:0000256" key="9">
    <source>
        <dbReference type="SAM" id="MobiDB-lite"/>
    </source>
</evidence>
<keyword evidence="3" id="KW-1003">Cell membrane</keyword>
<evidence type="ECO:0000256" key="4">
    <source>
        <dbReference type="ARBA" id="ARBA00022692"/>
    </source>
</evidence>